<protein>
    <submittedName>
        <fullName evidence="1">Uncharacterized protein</fullName>
    </submittedName>
</protein>
<keyword evidence="2" id="KW-1185">Reference proteome</keyword>
<proteinExistence type="predicted"/>
<name>A0A7J6WPQ5_THATH</name>
<reference evidence="1 2" key="1">
    <citation type="submission" date="2020-06" db="EMBL/GenBank/DDBJ databases">
        <title>Transcriptomic and genomic resources for Thalictrum thalictroides and T. hernandezii: Facilitating candidate gene discovery in an emerging model plant lineage.</title>
        <authorList>
            <person name="Arias T."/>
            <person name="Riano-Pachon D.M."/>
            <person name="Di Stilio V.S."/>
        </authorList>
    </citation>
    <scope>NUCLEOTIDE SEQUENCE [LARGE SCALE GENOMIC DNA]</scope>
    <source>
        <strain evidence="2">cv. WT478/WT964</strain>
        <tissue evidence="1">Leaves</tissue>
    </source>
</reference>
<dbReference type="Proteomes" id="UP000554482">
    <property type="component" value="Unassembled WGS sequence"/>
</dbReference>
<accession>A0A7J6WPQ5</accession>
<dbReference type="EMBL" id="JABWDY010012647">
    <property type="protein sequence ID" value="KAF5198943.1"/>
    <property type="molecule type" value="Genomic_DNA"/>
</dbReference>
<dbReference type="AlphaFoldDB" id="A0A7J6WPQ5"/>
<sequence length="70" mass="8065">MANDIESWNIRGLNNPSKAVEVRKLINTQHLKLVGLLETKVKSRNTAMVQRRINDWEGVNNNNQDPRGRI</sequence>
<organism evidence="1 2">
    <name type="scientific">Thalictrum thalictroides</name>
    <name type="common">Rue-anemone</name>
    <name type="synonym">Anemone thalictroides</name>
    <dbReference type="NCBI Taxonomy" id="46969"/>
    <lineage>
        <taxon>Eukaryota</taxon>
        <taxon>Viridiplantae</taxon>
        <taxon>Streptophyta</taxon>
        <taxon>Embryophyta</taxon>
        <taxon>Tracheophyta</taxon>
        <taxon>Spermatophyta</taxon>
        <taxon>Magnoliopsida</taxon>
        <taxon>Ranunculales</taxon>
        <taxon>Ranunculaceae</taxon>
        <taxon>Thalictroideae</taxon>
        <taxon>Thalictrum</taxon>
    </lineage>
</organism>
<gene>
    <name evidence="1" type="ORF">FRX31_011471</name>
</gene>
<comment type="caution">
    <text evidence="1">The sequence shown here is derived from an EMBL/GenBank/DDBJ whole genome shotgun (WGS) entry which is preliminary data.</text>
</comment>
<dbReference type="SUPFAM" id="SSF56219">
    <property type="entry name" value="DNase I-like"/>
    <property type="match status" value="1"/>
</dbReference>
<evidence type="ECO:0000313" key="2">
    <source>
        <dbReference type="Proteomes" id="UP000554482"/>
    </source>
</evidence>
<dbReference type="OrthoDB" id="1932741at2759"/>
<evidence type="ECO:0000313" key="1">
    <source>
        <dbReference type="EMBL" id="KAF5198943.1"/>
    </source>
</evidence>
<dbReference type="InterPro" id="IPR036691">
    <property type="entry name" value="Endo/exonu/phosph_ase_sf"/>
</dbReference>
<dbReference type="Gene3D" id="3.60.10.10">
    <property type="entry name" value="Endonuclease/exonuclease/phosphatase"/>
    <property type="match status" value="1"/>
</dbReference>